<feature type="coiled-coil region" evidence="1">
    <location>
        <begin position="383"/>
        <end position="410"/>
    </location>
</feature>
<proteinExistence type="predicted"/>
<evidence type="ECO:0000256" key="1">
    <source>
        <dbReference type="SAM" id="Coils"/>
    </source>
</evidence>
<gene>
    <name evidence="2" type="ORF">HKI87_09g57550</name>
</gene>
<organism evidence="2 3">
    <name type="scientific">Chloropicon roscoffensis</name>
    <dbReference type="NCBI Taxonomy" id="1461544"/>
    <lineage>
        <taxon>Eukaryota</taxon>
        <taxon>Viridiplantae</taxon>
        <taxon>Chlorophyta</taxon>
        <taxon>Chloropicophyceae</taxon>
        <taxon>Chloropicales</taxon>
        <taxon>Chloropicaceae</taxon>
        <taxon>Chloropicon</taxon>
    </lineage>
</organism>
<protein>
    <submittedName>
        <fullName evidence="2">Uncharacterized protein</fullName>
    </submittedName>
</protein>
<evidence type="ECO:0000313" key="3">
    <source>
        <dbReference type="Proteomes" id="UP001472866"/>
    </source>
</evidence>
<name>A0AAX4PEM5_9CHLO</name>
<reference evidence="2 3" key="1">
    <citation type="submission" date="2024-03" db="EMBL/GenBank/DDBJ databases">
        <title>Complete genome sequence of the green alga Chloropicon roscoffensis RCC1871.</title>
        <authorList>
            <person name="Lemieux C."/>
            <person name="Pombert J.-F."/>
            <person name="Otis C."/>
            <person name="Turmel M."/>
        </authorList>
    </citation>
    <scope>NUCLEOTIDE SEQUENCE [LARGE SCALE GENOMIC DNA]</scope>
    <source>
        <strain evidence="2 3">RCC1871</strain>
    </source>
</reference>
<evidence type="ECO:0000313" key="2">
    <source>
        <dbReference type="EMBL" id="WZN64201.1"/>
    </source>
</evidence>
<keyword evidence="3" id="KW-1185">Reference proteome</keyword>
<sequence>MKCPAVVLRAHFKERMAMVDVSSRGRWVAWLAALALIALSTLRAASAIPGIDPETADRYKHLKEAIKVKMLAEKVILDNRGWARPRNVLKQIKEYGETEQGSPLWLLGVLPSQYETRCDYPTLLDSYFKAVKELEPYARQGIFRLVGDVKGNKAEFVEELFNGIGMEVPTDSQVGCLSVLRYNARIAQAAEEGGPATVGGGFKNPGLVSVKPLGKKQTVASHLSHVMASSFELLGTPLETSLEFEQFCFDFLLIGRVPVVLFDDGTGKVPHAKVWSMLSNAPAYHETFAFGFTKNRSLVEIAQKPETDSPTYMAVIPMKDGNIEFPYDEHAEKVEGVNPVVTTFNNAQFGFKKGGDGPILQALAKLRQWLDMIKQHVPTQVREAFHEELARQVEEERRRYEEQEEMVREL</sequence>
<dbReference type="AlphaFoldDB" id="A0AAX4PEM5"/>
<accession>A0AAX4PEM5</accession>
<dbReference type="Proteomes" id="UP001472866">
    <property type="component" value="Chromosome 09"/>
</dbReference>
<dbReference type="EMBL" id="CP151509">
    <property type="protein sequence ID" value="WZN64201.1"/>
    <property type="molecule type" value="Genomic_DNA"/>
</dbReference>
<keyword evidence="1" id="KW-0175">Coiled coil</keyword>